<name>A0A820JR18_9BILA</name>
<accession>A0A820JR18</accession>
<dbReference type="AlphaFoldDB" id="A0A820JR18"/>
<dbReference type="EMBL" id="CAJOAZ010018990">
    <property type="protein sequence ID" value="CAF4331680.1"/>
    <property type="molecule type" value="Genomic_DNA"/>
</dbReference>
<evidence type="ECO:0000313" key="2">
    <source>
        <dbReference type="Proteomes" id="UP000663844"/>
    </source>
</evidence>
<dbReference type="Proteomes" id="UP000663844">
    <property type="component" value="Unassembled WGS sequence"/>
</dbReference>
<protein>
    <submittedName>
        <fullName evidence="1">Uncharacterized protein</fullName>
    </submittedName>
</protein>
<organism evidence="1 2">
    <name type="scientific">Adineta steineri</name>
    <dbReference type="NCBI Taxonomy" id="433720"/>
    <lineage>
        <taxon>Eukaryota</taxon>
        <taxon>Metazoa</taxon>
        <taxon>Spiralia</taxon>
        <taxon>Gnathifera</taxon>
        <taxon>Rotifera</taxon>
        <taxon>Eurotatoria</taxon>
        <taxon>Bdelloidea</taxon>
        <taxon>Adinetida</taxon>
        <taxon>Adinetidae</taxon>
        <taxon>Adineta</taxon>
    </lineage>
</organism>
<proteinExistence type="predicted"/>
<feature type="non-terminal residue" evidence="1">
    <location>
        <position position="1"/>
    </location>
</feature>
<gene>
    <name evidence="1" type="ORF">OXD698_LOCUS47729</name>
</gene>
<sequence length="62" mass="7410">MIAPINDSNNYHDIWHVDYIRMPCSPQYMANNGQPMWQRICLALNQLKQKCENKKANFRDLK</sequence>
<evidence type="ECO:0000313" key="1">
    <source>
        <dbReference type="EMBL" id="CAF4331680.1"/>
    </source>
</evidence>
<reference evidence="1" key="1">
    <citation type="submission" date="2021-02" db="EMBL/GenBank/DDBJ databases">
        <authorList>
            <person name="Nowell W R."/>
        </authorList>
    </citation>
    <scope>NUCLEOTIDE SEQUENCE</scope>
</reference>
<comment type="caution">
    <text evidence="1">The sequence shown here is derived from an EMBL/GenBank/DDBJ whole genome shotgun (WGS) entry which is preliminary data.</text>
</comment>